<dbReference type="Gene3D" id="3.40.50.2300">
    <property type="match status" value="1"/>
</dbReference>
<dbReference type="EMBL" id="JBBNAE010000007">
    <property type="protein sequence ID" value="KAK9110840.1"/>
    <property type="molecule type" value="Genomic_DNA"/>
</dbReference>
<dbReference type="SUPFAM" id="SSF52172">
    <property type="entry name" value="CheY-like"/>
    <property type="match status" value="1"/>
</dbReference>
<proteinExistence type="predicted"/>
<accession>A0AAP0I8Y1</accession>
<dbReference type="PANTHER" id="PTHR43874">
    <property type="entry name" value="TWO-COMPONENT RESPONSE REGULATOR"/>
    <property type="match status" value="1"/>
</dbReference>
<dbReference type="PANTHER" id="PTHR43874:SF85">
    <property type="entry name" value="TWO-COMPONENT RESPONSE REGULATOR ORR2"/>
    <property type="match status" value="1"/>
</dbReference>
<dbReference type="GO" id="GO:0000160">
    <property type="term" value="P:phosphorelay signal transduction system"/>
    <property type="evidence" value="ECO:0007669"/>
    <property type="project" value="UniProtKB-KW"/>
</dbReference>
<evidence type="ECO:0000313" key="5">
    <source>
        <dbReference type="EMBL" id="KAK9110840.1"/>
    </source>
</evidence>
<feature type="compositionally biased region" description="Low complexity" evidence="3">
    <location>
        <begin position="1"/>
        <end position="20"/>
    </location>
</feature>
<reference evidence="5 6" key="1">
    <citation type="submission" date="2024-01" db="EMBL/GenBank/DDBJ databases">
        <title>Genome assemblies of Stephania.</title>
        <authorList>
            <person name="Yang L."/>
        </authorList>
    </citation>
    <scope>NUCLEOTIDE SEQUENCE [LARGE SCALE GENOMIC DNA]</scope>
    <source>
        <strain evidence="5">QJT</strain>
        <tissue evidence="5">Leaf</tissue>
    </source>
</reference>
<evidence type="ECO:0000256" key="3">
    <source>
        <dbReference type="SAM" id="MobiDB-lite"/>
    </source>
</evidence>
<feature type="domain" description="Response regulatory" evidence="4">
    <location>
        <begin position="25"/>
        <end position="154"/>
    </location>
</feature>
<feature type="region of interest" description="Disordered" evidence="3">
    <location>
        <begin position="1"/>
        <end position="22"/>
    </location>
</feature>
<dbReference type="AlphaFoldDB" id="A0AAP0I8Y1"/>
<evidence type="ECO:0000313" key="6">
    <source>
        <dbReference type="Proteomes" id="UP001417504"/>
    </source>
</evidence>
<name>A0AAP0I8Y1_9MAGN</name>
<keyword evidence="2" id="KW-0597">Phosphoprotein</keyword>
<dbReference type="PROSITE" id="PS50110">
    <property type="entry name" value="RESPONSE_REGULATORY"/>
    <property type="match status" value="1"/>
</dbReference>
<sequence length="191" mass="21173">MNEATTTTTTSSSSSSSSSSEAPIHVLAIDDSPVDRRVVEKLLKAAMFKVTMVESGKKAIEALGLNEEEDEVETLNNGLKFDIILTDYCMPEMNGYDILKVVKEHSHLKSMPVVIMSSEHDPQRISRCLDTGAQDFIRKPLQLRDMANLRSYVNSKLPIAKTGTKRKAQLDLIPDSKEAERRPHITSVTVA</sequence>
<dbReference type="InterPro" id="IPR045279">
    <property type="entry name" value="ARR-like"/>
</dbReference>
<evidence type="ECO:0000256" key="1">
    <source>
        <dbReference type="ARBA" id="ARBA00023012"/>
    </source>
</evidence>
<feature type="modified residue" description="4-aspartylphosphate" evidence="2">
    <location>
        <position position="87"/>
    </location>
</feature>
<dbReference type="Pfam" id="PF00072">
    <property type="entry name" value="Response_reg"/>
    <property type="match status" value="1"/>
</dbReference>
<protein>
    <recommendedName>
        <fullName evidence="4">Response regulatory domain-containing protein</fullName>
    </recommendedName>
</protein>
<gene>
    <name evidence="5" type="ORF">Sjap_018900</name>
</gene>
<dbReference type="InterPro" id="IPR001789">
    <property type="entry name" value="Sig_transdc_resp-reg_receiver"/>
</dbReference>
<evidence type="ECO:0000256" key="2">
    <source>
        <dbReference type="PROSITE-ProRule" id="PRU00169"/>
    </source>
</evidence>
<dbReference type="GO" id="GO:0009736">
    <property type="term" value="P:cytokinin-activated signaling pathway"/>
    <property type="evidence" value="ECO:0007669"/>
    <property type="project" value="InterPro"/>
</dbReference>
<comment type="caution">
    <text evidence="5">The sequence shown here is derived from an EMBL/GenBank/DDBJ whole genome shotgun (WGS) entry which is preliminary data.</text>
</comment>
<dbReference type="Proteomes" id="UP001417504">
    <property type="component" value="Unassembled WGS sequence"/>
</dbReference>
<evidence type="ECO:0000259" key="4">
    <source>
        <dbReference type="PROSITE" id="PS50110"/>
    </source>
</evidence>
<dbReference type="InterPro" id="IPR011006">
    <property type="entry name" value="CheY-like_superfamily"/>
</dbReference>
<keyword evidence="1" id="KW-0902">Two-component regulatory system</keyword>
<organism evidence="5 6">
    <name type="scientific">Stephania japonica</name>
    <dbReference type="NCBI Taxonomy" id="461633"/>
    <lineage>
        <taxon>Eukaryota</taxon>
        <taxon>Viridiplantae</taxon>
        <taxon>Streptophyta</taxon>
        <taxon>Embryophyta</taxon>
        <taxon>Tracheophyta</taxon>
        <taxon>Spermatophyta</taxon>
        <taxon>Magnoliopsida</taxon>
        <taxon>Ranunculales</taxon>
        <taxon>Menispermaceae</taxon>
        <taxon>Menispermoideae</taxon>
        <taxon>Cissampelideae</taxon>
        <taxon>Stephania</taxon>
    </lineage>
</organism>
<dbReference type="SMART" id="SM00448">
    <property type="entry name" value="REC"/>
    <property type="match status" value="1"/>
</dbReference>
<keyword evidence="6" id="KW-1185">Reference proteome</keyword>